<dbReference type="Proteomes" id="UP000184203">
    <property type="component" value="Unassembled WGS sequence"/>
</dbReference>
<name>E7QNH0_HALPU</name>
<evidence type="ECO:0000313" key="3">
    <source>
        <dbReference type="Proteomes" id="UP000003751"/>
    </source>
</evidence>
<dbReference type="EMBL" id="FRAN01000002">
    <property type="protein sequence ID" value="SHK65615.1"/>
    <property type="molecule type" value="Genomic_DNA"/>
</dbReference>
<evidence type="ECO:0000313" key="4">
    <source>
        <dbReference type="Proteomes" id="UP000184203"/>
    </source>
</evidence>
<accession>E7QNH0</accession>
<reference evidence="1 3" key="1">
    <citation type="journal article" date="2014" name="ISME J.">
        <title>Trehalose/2-sulfotrehalose biosynthesis and glycine-betaine uptake are widely spread mechanisms for osmoadaptation in the Halobacteriales.</title>
        <authorList>
            <person name="Youssef N.H."/>
            <person name="Savage-Ashlock K.N."/>
            <person name="McCully A.L."/>
            <person name="Luedtke B."/>
            <person name="Shaw E.I."/>
            <person name="Hoff W.D."/>
            <person name="Elshahed M.S."/>
        </authorList>
    </citation>
    <scope>NUCLEOTIDE SEQUENCE [LARGE SCALE GENOMIC DNA]</scope>
    <source>
        <strain evidence="1 3">DX253</strain>
    </source>
</reference>
<protein>
    <submittedName>
        <fullName evidence="1">Uncharacterized protein</fullName>
    </submittedName>
</protein>
<reference evidence="2" key="3">
    <citation type="submission" date="2016-11" db="EMBL/GenBank/DDBJ databases">
        <authorList>
            <person name="Jaros S."/>
            <person name="Januszkiewicz K."/>
            <person name="Wedrychowicz H."/>
        </authorList>
    </citation>
    <scope>NUCLEOTIDE SEQUENCE [LARGE SCALE GENOMIC DNA]</scope>
    <source>
        <strain evidence="2">DX253</strain>
    </source>
</reference>
<dbReference type="Proteomes" id="UP000003751">
    <property type="component" value="Unassembled WGS sequence"/>
</dbReference>
<reference evidence="4" key="2">
    <citation type="submission" date="2016-11" db="EMBL/GenBank/DDBJ databases">
        <authorList>
            <person name="Varghese N."/>
            <person name="Submissions S."/>
        </authorList>
    </citation>
    <scope>NUCLEOTIDE SEQUENCE [LARGE SCALE GENOMIC DNA]</scope>
    <source>
        <strain evidence="4">DX253</strain>
    </source>
</reference>
<gene>
    <name evidence="2" type="ORF">SAMN05444342_2000</name>
    <name evidence="1" type="ORF">ZOD2009_02440</name>
</gene>
<evidence type="ECO:0000313" key="1">
    <source>
        <dbReference type="EMBL" id="EFW93965.1"/>
    </source>
</evidence>
<proteinExistence type="predicted"/>
<organism evidence="1 3">
    <name type="scientific">Haladaptatus paucihalophilus DX253</name>
    <dbReference type="NCBI Taxonomy" id="797209"/>
    <lineage>
        <taxon>Archaea</taxon>
        <taxon>Methanobacteriati</taxon>
        <taxon>Methanobacteriota</taxon>
        <taxon>Stenosarchaea group</taxon>
        <taxon>Halobacteria</taxon>
        <taxon>Halobacteriales</taxon>
        <taxon>Haladaptataceae</taxon>
        <taxon>Haladaptatus</taxon>
    </lineage>
</organism>
<dbReference type="AlphaFoldDB" id="E7QNH0"/>
<sequence>MPLIEISSPRWVWVTRFFGNGIALQNVVAKMCLLWDMVMDL</sequence>
<keyword evidence="4" id="KW-1185">Reference proteome</keyword>
<dbReference type="EMBL" id="AEMG01000002">
    <property type="protein sequence ID" value="EFW93965.1"/>
    <property type="molecule type" value="Genomic_DNA"/>
</dbReference>
<evidence type="ECO:0000313" key="2">
    <source>
        <dbReference type="EMBL" id="SHK65615.1"/>
    </source>
</evidence>